<evidence type="ECO:0000313" key="1">
    <source>
        <dbReference type="EMBL" id="GAA4391597.1"/>
    </source>
</evidence>
<organism evidence="1 2">
    <name type="scientific">Tsukamurella soli</name>
    <dbReference type="NCBI Taxonomy" id="644556"/>
    <lineage>
        <taxon>Bacteria</taxon>
        <taxon>Bacillati</taxon>
        <taxon>Actinomycetota</taxon>
        <taxon>Actinomycetes</taxon>
        <taxon>Mycobacteriales</taxon>
        <taxon>Tsukamurellaceae</taxon>
        <taxon>Tsukamurella</taxon>
    </lineage>
</organism>
<gene>
    <name evidence="1" type="ORF">GCM10023147_20650</name>
</gene>
<keyword evidence="2" id="KW-1185">Reference proteome</keyword>
<sequence length="127" mass="13449">MSATERVAGVLAEHQPIPGAFACSCPWRWPEEPTWACGEDERFVRDHAAHVAEQIASADGLAVVELVEPTRPGVWLRRGDMGGVASVGFIGADLVVSVNCMYSEEDAEWVAAAALSAVAARAAERAS</sequence>
<name>A0ABP8JIX2_9ACTN</name>
<dbReference type="EMBL" id="BAABFR010000026">
    <property type="protein sequence ID" value="GAA4391597.1"/>
    <property type="molecule type" value="Genomic_DNA"/>
</dbReference>
<evidence type="ECO:0000313" key="2">
    <source>
        <dbReference type="Proteomes" id="UP001500635"/>
    </source>
</evidence>
<dbReference type="PROSITE" id="PS51257">
    <property type="entry name" value="PROKAR_LIPOPROTEIN"/>
    <property type="match status" value="1"/>
</dbReference>
<dbReference type="Proteomes" id="UP001500635">
    <property type="component" value="Unassembled WGS sequence"/>
</dbReference>
<dbReference type="RefSeq" id="WP_344994759.1">
    <property type="nucleotide sequence ID" value="NZ_BAABFR010000026.1"/>
</dbReference>
<accession>A0ABP8JIX2</accession>
<protein>
    <submittedName>
        <fullName evidence="1">Uncharacterized protein</fullName>
    </submittedName>
</protein>
<reference evidence="2" key="1">
    <citation type="journal article" date="2019" name="Int. J. Syst. Evol. Microbiol.">
        <title>The Global Catalogue of Microorganisms (GCM) 10K type strain sequencing project: providing services to taxonomists for standard genome sequencing and annotation.</title>
        <authorList>
            <consortium name="The Broad Institute Genomics Platform"/>
            <consortium name="The Broad Institute Genome Sequencing Center for Infectious Disease"/>
            <person name="Wu L."/>
            <person name="Ma J."/>
        </authorList>
    </citation>
    <scope>NUCLEOTIDE SEQUENCE [LARGE SCALE GENOMIC DNA]</scope>
    <source>
        <strain evidence="2">JCM 17688</strain>
    </source>
</reference>
<comment type="caution">
    <text evidence="1">The sequence shown here is derived from an EMBL/GenBank/DDBJ whole genome shotgun (WGS) entry which is preliminary data.</text>
</comment>
<proteinExistence type="predicted"/>